<feature type="compositionally biased region" description="Basic and acidic residues" evidence="1">
    <location>
        <begin position="78"/>
        <end position="89"/>
    </location>
</feature>
<organism evidence="2 3">
    <name type="scientific">Aromia moschata</name>
    <dbReference type="NCBI Taxonomy" id="1265417"/>
    <lineage>
        <taxon>Eukaryota</taxon>
        <taxon>Metazoa</taxon>
        <taxon>Ecdysozoa</taxon>
        <taxon>Arthropoda</taxon>
        <taxon>Hexapoda</taxon>
        <taxon>Insecta</taxon>
        <taxon>Pterygota</taxon>
        <taxon>Neoptera</taxon>
        <taxon>Endopterygota</taxon>
        <taxon>Coleoptera</taxon>
        <taxon>Polyphaga</taxon>
        <taxon>Cucujiformia</taxon>
        <taxon>Chrysomeloidea</taxon>
        <taxon>Cerambycidae</taxon>
        <taxon>Cerambycinae</taxon>
        <taxon>Callichromatini</taxon>
        <taxon>Aromia</taxon>
    </lineage>
</organism>
<dbReference type="InterPro" id="IPR000580">
    <property type="entry name" value="TSC22/Bun"/>
</dbReference>
<reference evidence="2" key="1">
    <citation type="journal article" date="2023" name="Insect Mol. Biol.">
        <title>Genome sequencing provides insights into the evolution of gene families encoding plant cell wall-degrading enzymes in longhorned beetles.</title>
        <authorList>
            <person name="Shin N.R."/>
            <person name="Okamura Y."/>
            <person name="Kirsch R."/>
            <person name="Pauchet Y."/>
        </authorList>
    </citation>
    <scope>NUCLEOTIDE SEQUENCE</scope>
    <source>
        <strain evidence="2">AMC_N1</strain>
    </source>
</reference>
<feature type="compositionally biased region" description="Polar residues" evidence="1">
    <location>
        <begin position="105"/>
        <end position="125"/>
    </location>
</feature>
<evidence type="ECO:0000256" key="1">
    <source>
        <dbReference type="SAM" id="MobiDB-lite"/>
    </source>
</evidence>
<gene>
    <name evidence="2" type="ORF">NQ318_001749</name>
</gene>
<name>A0AAV8XU69_9CUCU</name>
<feature type="compositionally biased region" description="Basic and acidic residues" evidence="1">
    <location>
        <begin position="127"/>
        <end position="136"/>
    </location>
</feature>
<dbReference type="Proteomes" id="UP001162162">
    <property type="component" value="Unassembled WGS sequence"/>
</dbReference>
<dbReference type="CDD" id="cd21936">
    <property type="entry name" value="ZIP_TSC22D"/>
    <property type="match status" value="1"/>
</dbReference>
<accession>A0AAV8XU69</accession>
<protein>
    <submittedName>
        <fullName evidence="2">Uncharacterized protein</fullName>
    </submittedName>
</protein>
<evidence type="ECO:0000313" key="3">
    <source>
        <dbReference type="Proteomes" id="UP001162162"/>
    </source>
</evidence>
<feature type="region of interest" description="Disordered" evidence="1">
    <location>
        <begin position="72"/>
        <end position="136"/>
    </location>
</feature>
<feature type="region of interest" description="Disordered" evidence="1">
    <location>
        <begin position="1"/>
        <end position="54"/>
    </location>
</feature>
<feature type="compositionally biased region" description="Polar residues" evidence="1">
    <location>
        <begin position="28"/>
        <end position="54"/>
    </location>
</feature>
<comment type="caution">
    <text evidence="2">The sequence shown here is derived from an EMBL/GenBank/DDBJ whole genome shotgun (WGS) entry which is preliminary data.</text>
</comment>
<dbReference type="Pfam" id="PF01166">
    <property type="entry name" value="TSC22"/>
    <property type="match status" value="1"/>
</dbReference>
<dbReference type="GO" id="GO:0005634">
    <property type="term" value="C:nucleus"/>
    <property type="evidence" value="ECO:0007669"/>
    <property type="project" value="TreeGrafter"/>
</dbReference>
<evidence type="ECO:0000313" key="2">
    <source>
        <dbReference type="EMBL" id="KAJ8941894.1"/>
    </source>
</evidence>
<dbReference type="SUPFAM" id="SSF58026">
    <property type="entry name" value="Delta-sleep-inducing peptide immunoreactive peptide"/>
    <property type="match status" value="1"/>
</dbReference>
<dbReference type="PANTHER" id="PTHR46745">
    <property type="entry name" value="TSC22 DOMAIN FAMILY PROTEIN 1"/>
    <property type="match status" value="1"/>
</dbReference>
<dbReference type="GO" id="GO:0006357">
    <property type="term" value="P:regulation of transcription by RNA polymerase II"/>
    <property type="evidence" value="ECO:0007669"/>
    <property type="project" value="InterPro"/>
</dbReference>
<dbReference type="GO" id="GO:0008284">
    <property type="term" value="P:positive regulation of cell population proliferation"/>
    <property type="evidence" value="ECO:0007669"/>
    <property type="project" value="TreeGrafter"/>
</dbReference>
<keyword evidence="3" id="KW-1185">Reference proteome</keyword>
<dbReference type="AlphaFoldDB" id="A0AAV8XU69"/>
<proteinExistence type="predicted"/>
<dbReference type="Gene3D" id="1.20.5.490">
    <property type="entry name" value="Single helix bin"/>
    <property type="match status" value="1"/>
</dbReference>
<sequence length="420" mass="47092">MSGLTAKSKKGTVIHRTTSETLRLGDDTLSNHNHRVSVQGSSSRKKSQATSPSCSFQITGVSLTRCDIGDDSADDLDESHTDDISRVTDNETPSFSEDSRDNDDPAQQVSYNSAHTAVPQQQTAPKTEPEAKWKEKETRDLNLGRFKVVKIESVVPFSRGRWTCFDYLDHSDSTSKPSYVFCKKLGDEQSEILDMVKSHTCTGDSFVNPTYVDIGDRQKRIPNTSAFWETNCQESYLYSGAIIMPETTSLFPINLARPPKIKVRSTCPSTPSIPMVRPIRSTRPFFTTSPSFDSVIRASQGDKNNLINTCPAKIQVEVNNHDVCKEVVTQDFNKNDGFVEISAHSICFLHCYYRYKNRTCIGKMWVKNHLTHAVRLEVEELKIKINELVDRISYLEYENDLLRANVAPDVLANLGSSGGK</sequence>
<dbReference type="PANTHER" id="PTHR46745:SF1">
    <property type="entry name" value="TSC22 DOMAIN FAMILY PROTEIN 1"/>
    <property type="match status" value="1"/>
</dbReference>
<dbReference type="GO" id="GO:0005829">
    <property type="term" value="C:cytosol"/>
    <property type="evidence" value="ECO:0007669"/>
    <property type="project" value="TreeGrafter"/>
</dbReference>
<dbReference type="GO" id="GO:0043066">
    <property type="term" value="P:negative regulation of apoptotic process"/>
    <property type="evidence" value="ECO:0007669"/>
    <property type="project" value="TreeGrafter"/>
</dbReference>
<dbReference type="EMBL" id="JAPWTK010000348">
    <property type="protein sequence ID" value="KAJ8941894.1"/>
    <property type="molecule type" value="Genomic_DNA"/>
</dbReference>